<proteinExistence type="predicted"/>
<reference evidence="2" key="1">
    <citation type="journal article" date="2014" name="Curr. Genet.">
        <title>Intronic and plasmid-derived regions contribute to the large mitochondrial genome sizes of Agaricomycetes.</title>
        <authorList>
            <person name="Himmelstrand K."/>
            <person name="Olson A."/>
            <person name="Brandstrom Durling M."/>
            <person name="Karlsson M."/>
            <person name="Stenlid J."/>
        </authorList>
    </citation>
    <scope>NUCLEOTIDE SEQUENCE</scope>
    <source>
        <strain evidence="2">TC 32-1</strain>
    </source>
</reference>
<dbReference type="EMBL" id="KF957635">
    <property type="protein sequence ID" value="AHK09740.1"/>
    <property type="molecule type" value="Genomic_DNA"/>
</dbReference>
<name>A0A075DDS6_9AGAM</name>
<keyword evidence="1" id="KW-0812">Transmembrane</keyword>
<keyword evidence="1" id="KW-1133">Transmembrane helix</keyword>
<evidence type="ECO:0000313" key="2">
    <source>
        <dbReference type="EMBL" id="AHK09740.1"/>
    </source>
</evidence>
<keyword evidence="1" id="KW-0472">Membrane</keyword>
<evidence type="ECO:0000256" key="1">
    <source>
        <dbReference type="SAM" id="Phobius"/>
    </source>
</evidence>
<feature type="transmembrane region" description="Helical" evidence="1">
    <location>
        <begin position="184"/>
        <end position="205"/>
    </location>
</feature>
<accession>A0A075DDS6</accession>
<geneLocation type="mitochondrion" evidence="2"/>
<feature type="transmembrane region" description="Helical" evidence="1">
    <location>
        <begin position="40"/>
        <end position="59"/>
    </location>
</feature>
<sequence>MNKFNNLKNNIRKYSNKNIPSDNKIFITHLKITYSYLKQIIKIYFMKFFSLFGKFNLILNYLKNFIFIFVFVDFIVNHNIFNLYKIINDLFELDYFNDLLLKNLNLFDKVVQYLQDKINNLHSNLTNSQEIHKKEVKPVDKIKIVNKDNGVVTDYKQYHKSDLNSNLRSNYNLEPSYSGNSIDYVYWGVTIICGILLVGCVYIYIHPDIITNLFTQKPPPATPPSTPPTPIFIELTGDEAIKESLSPTSSVDSLDSDKTVQFKKYLKKKPEEITIKSDNDNNDWS</sequence>
<protein>
    <submittedName>
        <fullName evidence="2">Uncharacterized protein</fullName>
    </submittedName>
</protein>
<keyword evidence="2" id="KW-0496">Mitochondrion</keyword>
<dbReference type="AlphaFoldDB" id="A0A075DDS6"/>
<dbReference type="RefSeq" id="YP_009048487.1">
    <property type="nucleotide sequence ID" value="NC_024555.1"/>
</dbReference>
<organism evidence="2">
    <name type="scientific">Heterobasidion irregulare</name>
    <dbReference type="NCBI Taxonomy" id="984962"/>
    <lineage>
        <taxon>Eukaryota</taxon>
        <taxon>Fungi</taxon>
        <taxon>Dikarya</taxon>
        <taxon>Basidiomycota</taxon>
        <taxon>Agaricomycotina</taxon>
        <taxon>Agaricomycetes</taxon>
        <taxon>Russulales</taxon>
        <taxon>Bondarzewiaceae</taxon>
        <taxon>Heterobasidion</taxon>
        <taxon>Heterobasidion annosum species complex</taxon>
    </lineage>
</organism>